<sequence length="303" mass="30210">MTARLVSVGNALIDLALDVPHLPARGGDVRGRSRGLHAGGAVNVLLAARRQGLPAAYAGAHGTGPLGDRVRELLAAAGVEVLLAPHPSLDTGVDVAFTEPDGERSFATAFGAEAELDAGALASVAIADDDVVHVSGYGLLDSTNGAVLSQWIDGLPERATVLLDPGPLAVAERPAALEVALARADWVSASLEEARAITGEQEPAAAARALATRDRGAVVRRGADGCLVAVCGSVEHVAGFVVEQIDATGAGDAHLGAFAAALARGEAPGRAARVANAAAAIAVTRPGPGTAPTLAEALELAGC</sequence>
<keyword evidence="5" id="KW-1185">Reference proteome</keyword>
<evidence type="ECO:0000313" key="4">
    <source>
        <dbReference type="EMBL" id="MBA8848918.1"/>
    </source>
</evidence>
<dbReference type="Gene3D" id="3.40.1190.20">
    <property type="match status" value="1"/>
</dbReference>
<dbReference type="Proteomes" id="UP000585905">
    <property type="component" value="Unassembled WGS sequence"/>
</dbReference>
<name>A0A839EH81_9MICO</name>
<feature type="domain" description="Carbohydrate kinase PfkB" evidence="3">
    <location>
        <begin position="4"/>
        <end position="290"/>
    </location>
</feature>
<organism evidence="4 5">
    <name type="scientific">Microcella alkalica</name>
    <dbReference type="NCBI Taxonomy" id="355930"/>
    <lineage>
        <taxon>Bacteria</taxon>
        <taxon>Bacillati</taxon>
        <taxon>Actinomycetota</taxon>
        <taxon>Actinomycetes</taxon>
        <taxon>Micrococcales</taxon>
        <taxon>Microbacteriaceae</taxon>
        <taxon>Microcella</taxon>
    </lineage>
</organism>
<protein>
    <submittedName>
        <fullName evidence="4">Sugar/nucleoside kinase (Ribokinase family)</fullName>
    </submittedName>
</protein>
<evidence type="ECO:0000256" key="1">
    <source>
        <dbReference type="ARBA" id="ARBA00022679"/>
    </source>
</evidence>
<keyword evidence="1" id="KW-0808">Transferase</keyword>
<dbReference type="InterPro" id="IPR029056">
    <property type="entry name" value="Ribokinase-like"/>
</dbReference>
<evidence type="ECO:0000313" key="5">
    <source>
        <dbReference type="Proteomes" id="UP000585905"/>
    </source>
</evidence>
<dbReference type="PANTHER" id="PTHR10584">
    <property type="entry name" value="SUGAR KINASE"/>
    <property type="match status" value="1"/>
</dbReference>
<gene>
    <name evidence="4" type="ORF">FHX53_002535</name>
</gene>
<dbReference type="GO" id="GO:0016301">
    <property type="term" value="F:kinase activity"/>
    <property type="evidence" value="ECO:0007669"/>
    <property type="project" value="UniProtKB-KW"/>
</dbReference>
<reference evidence="4 5" key="1">
    <citation type="submission" date="2020-07" db="EMBL/GenBank/DDBJ databases">
        <title>Sequencing the genomes of 1000 actinobacteria strains.</title>
        <authorList>
            <person name="Klenk H.-P."/>
        </authorList>
    </citation>
    <scope>NUCLEOTIDE SEQUENCE [LARGE SCALE GENOMIC DNA]</scope>
    <source>
        <strain evidence="4 5">DSM 19663</strain>
    </source>
</reference>
<dbReference type="InterPro" id="IPR011611">
    <property type="entry name" value="PfkB_dom"/>
</dbReference>
<dbReference type="PANTHER" id="PTHR10584:SF166">
    <property type="entry name" value="RIBOKINASE"/>
    <property type="match status" value="1"/>
</dbReference>
<proteinExistence type="predicted"/>
<accession>A0A839EH81</accession>
<dbReference type="AlphaFoldDB" id="A0A839EH81"/>
<evidence type="ECO:0000259" key="3">
    <source>
        <dbReference type="Pfam" id="PF00294"/>
    </source>
</evidence>
<dbReference type="SUPFAM" id="SSF53613">
    <property type="entry name" value="Ribokinase-like"/>
    <property type="match status" value="1"/>
</dbReference>
<comment type="caution">
    <text evidence="4">The sequence shown here is derived from an EMBL/GenBank/DDBJ whole genome shotgun (WGS) entry which is preliminary data.</text>
</comment>
<dbReference type="RefSeq" id="WP_182491693.1">
    <property type="nucleotide sequence ID" value="NZ_BAAAOV010000004.1"/>
</dbReference>
<dbReference type="EMBL" id="JACGWX010000009">
    <property type="protein sequence ID" value="MBA8848918.1"/>
    <property type="molecule type" value="Genomic_DNA"/>
</dbReference>
<dbReference type="Pfam" id="PF00294">
    <property type="entry name" value="PfkB"/>
    <property type="match status" value="1"/>
</dbReference>
<evidence type="ECO:0000256" key="2">
    <source>
        <dbReference type="ARBA" id="ARBA00022777"/>
    </source>
</evidence>
<keyword evidence="2 4" id="KW-0418">Kinase</keyword>